<dbReference type="AlphaFoldDB" id="A0A6V8LKT6"/>
<keyword evidence="3" id="KW-1185">Reference proteome</keyword>
<accession>A0A6V8LKT6</accession>
<keyword evidence="1" id="KW-0812">Transmembrane</keyword>
<reference evidence="2 3" key="2">
    <citation type="submission" date="2020-05" db="EMBL/GenBank/DDBJ databases">
        <title>Draft genome sequence of Desulfovibrio sp. strainFSS-1.</title>
        <authorList>
            <person name="Shimoshige H."/>
            <person name="Kobayashi H."/>
            <person name="Maekawa T."/>
        </authorList>
    </citation>
    <scope>NUCLEOTIDE SEQUENCE [LARGE SCALE GENOMIC DNA]</scope>
    <source>
        <strain evidence="2 3">SIID29052-01</strain>
    </source>
</reference>
<reference evidence="2 3" key="1">
    <citation type="submission" date="2020-04" db="EMBL/GenBank/DDBJ databases">
        <authorList>
            <consortium name="Desulfovibrio sp. FSS-1 genome sequencing consortium"/>
            <person name="Shimoshige H."/>
            <person name="Kobayashi H."/>
            <person name="Maekawa T."/>
        </authorList>
    </citation>
    <scope>NUCLEOTIDE SEQUENCE [LARGE SCALE GENOMIC DNA]</scope>
    <source>
        <strain evidence="2 3">SIID29052-01</strain>
    </source>
</reference>
<organism evidence="2 3">
    <name type="scientific">Fundidesulfovibrio magnetotacticus</name>
    <dbReference type="NCBI Taxonomy" id="2730080"/>
    <lineage>
        <taxon>Bacteria</taxon>
        <taxon>Pseudomonadati</taxon>
        <taxon>Thermodesulfobacteriota</taxon>
        <taxon>Desulfovibrionia</taxon>
        <taxon>Desulfovibrionales</taxon>
        <taxon>Desulfovibrionaceae</taxon>
        <taxon>Fundidesulfovibrio</taxon>
    </lineage>
</organism>
<protein>
    <submittedName>
        <fullName evidence="2">Magnetosome protein Mad4</fullName>
    </submittedName>
</protein>
<dbReference type="EMBL" id="BLTE01000001">
    <property type="protein sequence ID" value="GFK92294.1"/>
    <property type="molecule type" value="Genomic_DNA"/>
</dbReference>
<comment type="caution">
    <text evidence="2">The sequence shown here is derived from an EMBL/GenBank/DDBJ whole genome shotgun (WGS) entry which is preliminary data.</text>
</comment>
<dbReference type="RefSeq" id="WP_173080289.1">
    <property type="nucleotide sequence ID" value="NZ_BLTE01000001.1"/>
</dbReference>
<gene>
    <name evidence="2" type="primary">mad4</name>
    <name evidence="2" type="ORF">NNJEOMEG_00117</name>
</gene>
<keyword evidence="1" id="KW-0472">Membrane</keyword>
<feature type="transmembrane region" description="Helical" evidence="1">
    <location>
        <begin position="25"/>
        <end position="46"/>
    </location>
</feature>
<evidence type="ECO:0000313" key="3">
    <source>
        <dbReference type="Proteomes" id="UP000494245"/>
    </source>
</evidence>
<name>A0A6V8LKT6_9BACT</name>
<sequence length="153" mass="15531">MGILKEIESTVKNLEAYLGVKTSTLAAFGGSVALVALVSTAAYWGVYGFGHWKNEMSVANKIMLAATAQPLAGQPVPGRPAPQAGQTALQAAPSQAGQYVCNTHGVVGLPRVGANGQPVCPICGQTMQFRCLPTAGAQQPSPPAAATVAAWAG</sequence>
<proteinExistence type="predicted"/>
<evidence type="ECO:0000313" key="2">
    <source>
        <dbReference type="EMBL" id="GFK92294.1"/>
    </source>
</evidence>
<keyword evidence="1" id="KW-1133">Transmembrane helix</keyword>
<dbReference type="Proteomes" id="UP000494245">
    <property type="component" value="Unassembled WGS sequence"/>
</dbReference>
<evidence type="ECO:0000256" key="1">
    <source>
        <dbReference type="SAM" id="Phobius"/>
    </source>
</evidence>